<evidence type="ECO:0000313" key="1">
    <source>
        <dbReference type="EMBL" id="SMY06743.1"/>
    </source>
</evidence>
<proteinExistence type="predicted"/>
<evidence type="ECO:0000313" key="2">
    <source>
        <dbReference type="Proteomes" id="UP000201613"/>
    </source>
</evidence>
<accession>A0A238LB16</accession>
<organism evidence="1 2">
    <name type="scientific">Flavimaricola marinus</name>
    <dbReference type="NCBI Taxonomy" id="1819565"/>
    <lineage>
        <taxon>Bacteria</taxon>
        <taxon>Pseudomonadati</taxon>
        <taxon>Pseudomonadota</taxon>
        <taxon>Alphaproteobacteria</taxon>
        <taxon>Rhodobacterales</taxon>
        <taxon>Paracoccaceae</taxon>
        <taxon>Flavimaricola</taxon>
    </lineage>
</organism>
<sequence>MAILSSFATDQTEAADAAEVRGWTTTQVGLVTAASFRT</sequence>
<gene>
    <name evidence="1" type="ORF">LOM8899_00873</name>
</gene>
<protein>
    <submittedName>
        <fullName evidence="1">Uncharacterized protein</fullName>
    </submittedName>
</protein>
<reference evidence="2" key="1">
    <citation type="submission" date="2017-05" db="EMBL/GenBank/DDBJ databases">
        <authorList>
            <person name="Rodrigo-Torres L."/>
            <person name="Arahal R. D."/>
            <person name="Lucena T."/>
        </authorList>
    </citation>
    <scope>NUCLEOTIDE SEQUENCE [LARGE SCALE GENOMIC DNA]</scope>
    <source>
        <strain evidence="2">CECT 8899</strain>
    </source>
</reference>
<dbReference type="EMBL" id="FXZK01000001">
    <property type="protein sequence ID" value="SMY06743.1"/>
    <property type="molecule type" value="Genomic_DNA"/>
</dbReference>
<dbReference type="Proteomes" id="UP000201613">
    <property type="component" value="Unassembled WGS sequence"/>
</dbReference>
<keyword evidence="2" id="KW-1185">Reference proteome</keyword>
<dbReference type="AlphaFoldDB" id="A0A238LB16"/>
<name>A0A238LB16_9RHOB</name>